<dbReference type="AlphaFoldDB" id="A0A1R1YK28"/>
<protein>
    <submittedName>
        <fullName evidence="1">Uncharacterized protein</fullName>
    </submittedName>
</protein>
<reference evidence="2" key="1">
    <citation type="submission" date="2017-01" db="EMBL/GenBank/DDBJ databases">
        <authorList>
            <person name="Wang Y."/>
            <person name="White M."/>
            <person name="Kvist S."/>
            <person name="Moncalvo J.-M."/>
        </authorList>
    </citation>
    <scope>NUCLEOTIDE SEQUENCE [LARGE SCALE GENOMIC DNA]</scope>
    <source>
        <strain evidence="2">ID-206-W2</strain>
    </source>
</reference>
<proteinExistence type="predicted"/>
<keyword evidence="2" id="KW-1185">Reference proteome</keyword>
<gene>
    <name evidence="1" type="ORF">AYI69_g3496</name>
</gene>
<sequence>MKRRKEKSTSISGSLIYVALYPDITLSFASYSKLFLVYNSNPSKLQTFEHYSHFPASTLIDRYYYSPRLIDNRLCP</sequence>
<evidence type="ECO:0000313" key="2">
    <source>
        <dbReference type="Proteomes" id="UP000187429"/>
    </source>
</evidence>
<name>A0A1R1YK28_9FUNG</name>
<evidence type="ECO:0000313" key="1">
    <source>
        <dbReference type="EMBL" id="OMJ27086.1"/>
    </source>
</evidence>
<comment type="caution">
    <text evidence="1">The sequence shown here is derived from an EMBL/GenBank/DDBJ whole genome shotgun (WGS) entry which is preliminary data.</text>
</comment>
<dbReference type="Proteomes" id="UP000187429">
    <property type="component" value="Unassembled WGS sequence"/>
</dbReference>
<organism evidence="1 2">
    <name type="scientific">Smittium culicis</name>
    <dbReference type="NCBI Taxonomy" id="133412"/>
    <lineage>
        <taxon>Eukaryota</taxon>
        <taxon>Fungi</taxon>
        <taxon>Fungi incertae sedis</taxon>
        <taxon>Zoopagomycota</taxon>
        <taxon>Kickxellomycotina</taxon>
        <taxon>Harpellomycetes</taxon>
        <taxon>Harpellales</taxon>
        <taxon>Legeriomycetaceae</taxon>
        <taxon>Smittium</taxon>
    </lineage>
</organism>
<dbReference type="EMBL" id="LSSM01001192">
    <property type="protein sequence ID" value="OMJ27086.1"/>
    <property type="molecule type" value="Genomic_DNA"/>
</dbReference>
<accession>A0A1R1YK28</accession>